<comment type="function">
    <text evidence="1">Catalyzes the hydrolytic cleavage of a subset of L-isoaspartyl (L-beta-aspartyl) dipeptides. Used to degrade proteins damaged by L-isoaspartyl residues formation.</text>
</comment>
<evidence type="ECO:0000256" key="1">
    <source>
        <dbReference type="PIRNR" id="PIRNR001238"/>
    </source>
</evidence>
<keyword evidence="1 4" id="KW-0862">Zinc</keyword>
<feature type="binding site" evidence="3">
    <location>
        <begin position="66"/>
        <end position="68"/>
    </location>
    <ligand>
        <name>substrate</name>
    </ligand>
</feature>
<feature type="binding site" evidence="4">
    <location>
        <position position="276"/>
    </location>
    <ligand>
        <name>Zn(2+)</name>
        <dbReference type="ChEBI" id="CHEBI:29105"/>
        <label>1</label>
        <note>catalytic</note>
    </ligand>
</feature>
<sequence>MILIKQAEVYTPHIIGIKDVLVCGGQIEAIEDRISLPLPSCHVIDGTGKLLIPGIIDPHVHVTGGGGEGSFHTQVPPVSLSDLIRGGVTTVVGLLGTDGITRSVENLLARVKALKEEGISTYACTGSYGFPSATLTGDVKRDLVFIDEILGVKLALSDHRAPNVTVNELMRLGSDTRTAGMLSGKCGIVVLHMGDAPSGLAPVQEALAQTAIPVKIFHPTHVNRKRELLEEAFAFARQGGFIDLTCGIDGAGRPAACIMEARERGIPMEQITISSDGMGSWSTYDESGSLLAIGYAPVDTVLKEVKVLVQEYQLPLEEALCFATSNTARSLELFPKKGCIRAGSDADLLLLEEDLSIHTVIAGGRRMMEDHVLLQKGTYEI</sequence>
<organism evidence="7 8">
    <name type="scientific">Sellimonas catena</name>
    <dbReference type="NCBI Taxonomy" id="2994035"/>
    <lineage>
        <taxon>Bacteria</taxon>
        <taxon>Bacillati</taxon>
        <taxon>Bacillota</taxon>
        <taxon>Clostridia</taxon>
        <taxon>Lachnospirales</taxon>
        <taxon>Lachnospiraceae</taxon>
        <taxon>Sellimonas</taxon>
    </lineage>
</organism>
<dbReference type="Gene3D" id="3.20.20.140">
    <property type="entry name" value="Metal-dependent hydrolases"/>
    <property type="match status" value="1"/>
</dbReference>
<comment type="subcellular location">
    <subcellularLocation>
        <location evidence="1">Cytoplasm</location>
    </subcellularLocation>
</comment>
<dbReference type="RefSeq" id="WP_281845386.1">
    <property type="nucleotide sequence ID" value="NZ_BSCH01000012.1"/>
</dbReference>
<dbReference type="InterPro" id="IPR050378">
    <property type="entry name" value="Metallo-dep_Hydrolases_sf"/>
</dbReference>
<dbReference type="GO" id="GO:0005737">
    <property type="term" value="C:cytoplasm"/>
    <property type="evidence" value="ECO:0007669"/>
    <property type="project" value="UniProtKB-SubCell"/>
</dbReference>
<feature type="binding site" description="via carbamate group" evidence="4">
    <location>
        <position position="153"/>
    </location>
    <ligand>
        <name>Zn(2+)</name>
        <dbReference type="ChEBI" id="CHEBI:29105"/>
        <label>2</label>
        <note>catalytic</note>
    </ligand>
</feature>
<evidence type="ECO:0000259" key="6">
    <source>
        <dbReference type="Pfam" id="PF01979"/>
    </source>
</evidence>
<reference evidence="7" key="2">
    <citation type="submission" date="2022-11" db="EMBL/GenBank/DDBJ databases">
        <title>Draft genome sequence of Sellimonas catena strain 18CBH55.</title>
        <authorList>
            <person name="Atsushi H."/>
            <person name="Moriya O."/>
            <person name="Mitsuo S."/>
        </authorList>
    </citation>
    <scope>NUCLEOTIDE SEQUENCE</scope>
    <source>
        <strain evidence="7">18CBH55</strain>
    </source>
</reference>
<feature type="domain" description="Amidohydrolase-related" evidence="6">
    <location>
        <begin position="51"/>
        <end position="366"/>
    </location>
</feature>
<dbReference type="InterPro" id="IPR010229">
    <property type="entry name" value="Pept_M38_dipep"/>
</dbReference>
<reference evidence="7" key="1">
    <citation type="submission" date="2022-11" db="EMBL/GenBank/DDBJ databases">
        <title>Draft genome sequence of Sellimonas catena strain 18CBH55.</title>
        <authorList>
            <person name="Hisatomi A."/>
            <person name="Ohkuma M."/>
            <person name="Sakamoto M."/>
        </authorList>
    </citation>
    <scope>NUCLEOTIDE SEQUENCE</scope>
    <source>
        <strain evidence="7">18CBH55</strain>
    </source>
</reference>
<comment type="caution">
    <text evidence="7">The sequence shown here is derived from an EMBL/GenBank/DDBJ whole genome shotgun (WGS) entry which is preliminary data.</text>
</comment>
<comment type="PTM">
    <text evidence="1">Carboxylation allows a single lysine to coordinate two zinc ions.</text>
</comment>
<comment type="cofactor">
    <cofactor evidence="1 4">
        <name>Zn(2+)</name>
        <dbReference type="ChEBI" id="CHEBI:29105"/>
    </cofactor>
    <text evidence="1 4">Binds 2 Zn(2+) ions per subunit.</text>
</comment>
<dbReference type="EC" id="3.4.19.-" evidence="1"/>
<reference evidence="7" key="3">
    <citation type="journal article" date="2023" name="Int. J. Syst. Evol. Microbiol.">
        <title>Sellimonas catena sp. nov., isolated from human faeces.</title>
        <authorList>
            <person name="Hisatomi A."/>
            <person name="Ohkuma M."/>
            <person name="Sakamoto M."/>
        </authorList>
    </citation>
    <scope>NUCLEOTIDE SEQUENCE</scope>
    <source>
        <strain evidence="7">18CBH55</strain>
    </source>
</reference>
<accession>A0A9W6CDQ1</accession>
<dbReference type="GO" id="GO:0006508">
    <property type="term" value="P:proteolysis"/>
    <property type="evidence" value="ECO:0007669"/>
    <property type="project" value="UniProtKB-KW"/>
</dbReference>
<evidence type="ECO:0000313" key="8">
    <source>
        <dbReference type="Proteomes" id="UP001145094"/>
    </source>
</evidence>
<feature type="binding site" description="via carbamate group" evidence="4">
    <location>
        <position position="153"/>
    </location>
    <ligand>
        <name>Zn(2+)</name>
        <dbReference type="ChEBI" id="CHEBI:29105"/>
        <label>1</label>
        <note>catalytic</note>
    </ligand>
</feature>
<comment type="PTM">
    <text evidence="5">Carbamylation allows a single lysine to coordinate two zinc ions.</text>
</comment>
<dbReference type="PANTHER" id="PTHR11647">
    <property type="entry name" value="HYDRANTOINASE/DIHYDROPYRIMIDINASE FAMILY MEMBER"/>
    <property type="match status" value="1"/>
</dbReference>
<dbReference type="Gene3D" id="2.30.40.10">
    <property type="entry name" value="Urease, subunit C, domain 1"/>
    <property type="match status" value="1"/>
</dbReference>
<dbReference type="Proteomes" id="UP001145094">
    <property type="component" value="Unassembled WGS sequence"/>
</dbReference>
<keyword evidence="1" id="KW-0378">Hydrolase</keyword>
<feature type="binding site" evidence="4">
    <location>
        <position position="192"/>
    </location>
    <ligand>
        <name>Zn(2+)</name>
        <dbReference type="ChEBI" id="CHEBI:29105"/>
        <label>2</label>
        <note>catalytic</note>
    </ligand>
</feature>
<evidence type="ECO:0000256" key="2">
    <source>
        <dbReference type="PIRSR" id="PIRSR001238-1"/>
    </source>
</evidence>
<keyword evidence="1" id="KW-0482">Metalloprotease</keyword>
<feature type="binding site" evidence="3">
    <location>
        <position position="224"/>
    </location>
    <ligand>
        <name>substrate</name>
    </ligand>
</feature>
<dbReference type="EMBL" id="BSCH01000012">
    <property type="protein sequence ID" value="GLG90570.1"/>
    <property type="molecule type" value="Genomic_DNA"/>
</dbReference>
<dbReference type="InterPro" id="IPR006680">
    <property type="entry name" value="Amidohydro-rel"/>
</dbReference>
<evidence type="ECO:0000256" key="5">
    <source>
        <dbReference type="PIRSR" id="PIRSR001238-50"/>
    </source>
</evidence>
<comment type="similarity">
    <text evidence="1">Belongs to the peptidase M38 family.</text>
</comment>
<dbReference type="GO" id="GO:0008798">
    <property type="term" value="F:beta-aspartyl-peptidase activity"/>
    <property type="evidence" value="ECO:0007669"/>
    <property type="project" value="InterPro"/>
</dbReference>
<dbReference type="GO" id="GO:0046872">
    <property type="term" value="F:metal ion binding"/>
    <property type="evidence" value="ECO:0007669"/>
    <property type="project" value="UniProtKB-KW"/>
</dbReference>
<feature type="active site" description="Proton acceptor" evidence="2">
    <location>
        <position position="276"/>
    </location>
</feature>
<dbReference type="GO" id="GO:0016810">
    <property type="term" value="F:hydrolase activity, acting on carbon-nitrogen (but not peptide) bonds"/>
    <property type="evidence" value="ECO:0007669"/>
    <property type="project" value="InterPro"/>
</dbReference>
<dbReference type="NCBIfam" id="TIGR01975">
    <property type="entry name" value="isoAsp_dipep"/>
    <property type="match status" value="1"/>
</dbReference>
<feature type="binding site" evidence="4">
    <location>
        <position position="59"/>
    </location>
    <ligand>
        <name>Zn(2+)</name>
        <dbReference type="ChEBI" id="CHEBI:29105"/>
        <label>1</label>
        <note>catalytic</note>
    </ligand>
</feature>
<proteinExistence type="inferred from homology"/>
<feature type="binding site" evidence="3">
    <location>
        <position position="160"/>
    </location>
    <ligand>
        <name>substrate</name>
    </ligand>
</feature>
<gene>
    <name evidence="7" type="primary">iadA</name>
    <name evidence="7" type="ORF">Selli2_19970</name>
</gene>
<protein>
    <recommendedName>
        <fullName evidence="1">Isoaspartyl dipeptidase</fullName>
        <ecNumber evidence="1">3.4.19.-</ecNumber>
    </recommendedName>
</protein>
<dbReference type="InterPro" id="IPR032466">
    <property type="entry name" value="Metal_Hydrolase"/>
</dbReference>
<evidence type="ECO:0000256" key="3">
    <source>
        <dbReference type="PIRSR" id="PIRSR001238-2"/>
    </source>
</evidence>
<dbReference type="PIRSF" id="PIRSF001238">
    <property type="entry name" value="IadA"/>
    <property type="match status" value="1"/>
</dbReference>
<name>A0A9W6CDQ1_9FIRM</name>
<feature type="binding site" evidence="3">
    <location>
        <position position="128"/>
    </location>
    <ligand>
        <name>substrate</name>
    </ligand>
</feature>
<keyword evidence="1 4" id="KW-0479">Metal-binding</keyword>
<feature type="modified residue" description="N6-carboxylysine" evidence="5">
    <location>
        <position position="153"/>
    </location>
</feature>
<dbReference type="SUPFAM" id="SSF51556">
    <property type="entry name" value="Metallo-dependent hydrolases"/>
    <property type="match status" value="1"/>
</dbReference>
<dbReference type="SUPFAM" id="SSF51338">
    <property type="entry name" value="Composite domain of metallo-dependent hydrolases"/>
    <property type="match status" value="1"/>
</dbReference>
<dbReference type="PANTHER" id="PTHR11647:SF1">
    <property type="entry name" value="COLLAPSIN RESPONSE MEDIATOR PROTEIN"/>
    <property type="match status" value="1"/>
</dbReference>
<dbReference type="Pfam" id="PF01979">
    <property type="entry name" value="Amidohydro_1"/>
    <property type="match status" value="1"/>
</dbReference>
<feature type="binding site" evidence="3">
    <location>
        <position position="280"/>
    </location>
    <ligand>
        <name>substrate</name>
    </ligand>
</feature>
<keyword evidence="1" id="KW-0645">Protease</keyword>
<dbReference type="GO" id="GO:0008237">
    <property type="term" value="F:metallopeptidase activity"/>
    <property type="evidence" value="ECO:0007669"/>
    <property type="project" value="UniProtKB-KW"/>
</dbReference>
<feature type="binding site" evidence="4">
    <location>
        <position position="221"/>
    </location>
    <ligand>
        <name>Zn(2+)</name>
        <dbReference type="ChEBI" id="CHEBI:29105"/>
        <label>2</label>
        <note>catalytic</note>
    </ligand>
</feature>
<feature type="binding site" evidence="4">
    <location>
        <position position="61"/>
    </location>
    <ligand>
        <name>Zn(2+)</name>
        <dbReference type="ChEBI" id="CHEBI:29105"/>
        <label>1</label>
        <note>catalytic</note>
    </ligand>
</feature>
<dbReference type="InterPro" id="IPR011059">
    <property type="entry name" value="Metal-dep_hydrolase_composite"/>
</dbReference>
<evidence type="ECO:0000313" key="7">
    <source>
        <dbReference type="EMBL" id="GLG90570.1"/>
    </source>
</evidence>
<feature type="binding site" evidence="3">
    <location>
        <position position="97"/>
    </location>
    <ligand>
        <name>substrate</name>
    </ligand>
</feature>
<evidence type="ECO:0000256" key="4">
    <source>
        <dbReference type="PIRSR" id="PIRSR001238-3"/>
    </source>
</evidence>
<dbReference type="AlphaFoldDB" id="A0A9W6CDQ1"/>